<evidence type="ECO:0008006" key="4">
    <source>
        <dbReference type="Google" id="ProtNLM"/>
    </source>
</evidence>
<dbReference type="Proteomes" id="UP000004994">
    <property type="component" value="Chromosome 8"/>
</dbReference>
<keyword evidence="1" id="KW-0472">Membrane</keyword>
<evidence type="ECO:0000256" key="1">
    <source>
        <dbReference type="SAM" id="Phobius"/>
    </source>
</evidence>
<reference evidence="2" key="2">
    <citation type="submission" date="2019-01" db="UniProtKB">
        <authorList>
            <consortium name="EnsemblPlants"/>
        </authorList>
    </citation>
    <scope>IDENTIFICATION</scope>
    <source>
        <strain evidence="2">cv. Heinz 1706</strain>
    </source>
</reference>
<dbReference type="Gramene" id="Solyc08g029057.1.1">
    <property type="protein sequence ID" value="Solyc08g029057.1.1"/>
    <property type="gene ID" value="Solyc08g029057.1"/>
</dbReference>
<dbReference type="InParanoid" id="A0A3Q7HN08"/>
<dbReference type="PANTHER" id="PTHR11439:SF461">
    <property type="entry name" value="OS10G0432200 PROTEIN"/>
    <property type="match status" value="1"/>
</dbReference>
<evidence type="ECO:0000313" key="2">
    <source>
        <dbReference type="EnsemblPlants" id="Solyc08g029057.1.1"/>
    </source>
</evidence>
<dbReference type="PANTHER" id="PTHR11439">
    <property type="entry name" value="GAG-POL-RELATED RETROTRANSPOSON"/>
    <property type="match status" value="1"/>
</dbReference>
<feature type="transmembrane region" description="Helical" evidence="1">
    <location>
        <begin position="39"/>
        <end position="57"/>
    </location>
</feature>
<keyword evidence="1" id="KW-1133">Transmembrane helix</keyword>
<dbReference type="AlphaFoldDB" id="A0A3Q7HN08"/>
<dbReference type="EnsemblPlants" id="Solyc08g029057.1.1">
    <property type="protein sequence ID" value="Solyc08g029057.1.1"/>
    <property type="gene ID" value="Solyc08g029057.1"/>
</dbReference>
<name>A0A3Q7HN08_SOLLC</name>
<evidence type="ECO:0000313" key="3">
    <source>
        <dbReference type="Proteomes" id="UP000004994"/>
    </source>
</evidence>
<organism evidence="2">
    <name type="scientific">Solanum lycopersicum</name>
    <name type="common">Tomato</name>
    <name type="synonym">Lycopersicon esculentum</name>
    <dbReference type="NCBI Taxonomy" id="4081"/>
    <lineage>
        <taxon>Eukaryota</taxon>
        <taxon>Viridiplantae</taxon>
        <taxon>Streptophyta</taxon>
        <taxon>Embryophyta</taxon>
        <taxon>Tracheophyta</taxon>
        <taxon>Spermatophyta</taxon>
        <taxon>Magnoliopsida</taxon>
        <taxon>eudicotyledons</taxon>
        <taxon>Gunneridae</taxon>
        <taxon>Pentapetalae</taxon>
        <taxon>asterids</taxon>
        <taxon>lamiids</taxon>
        <taxon>Solanales</taxon>
        <taxon>Solanaceae</taxon>
        <taxon>Solanoideae</taxon>
        <taxon>Solaneae</taxon>
        <taxon>Solanum</taxon>
        <taxon>Solanum subgen. Lycopersicon</taxon>
    </lineage>
</organism>
<proteinExistence type="predicted"/>
<protein>
    <recommendedName>
        <fullName evidence="4">Reverse transcriptase Ty1/copia-type domain-containing protein</fullName>
    </recommendedName>
</protein>
<keyword evidence="1" id="KW-0812">Transmembrane</keyword>
<sequence length="107" mass="12061">MGIKVLTSNYRISLSQVKYVIVLLFKKVIATLYRTLVGSLIYLTVVCSDITFVLQLVSQFMVAPRSTDYAIALRISSLSKSDYARSEKQTLASRSSTESEYHALWLT</sequence>
<reference evidence="2" key="1">
    <citation type="journal article" date="2012" name="Nature">
        <title>The tomato genome sequence provides insights into fleshy fruit evolution.</title>
        <authorList>
            <consortium name="Tomato Genome Consortium"/>
        </authorList>
    </citation>
    <scope>NUCLEOTIDE SEQUENCE [LARGE SCALE GENOMIC DNA]</scope>
    <source>
        <strain evidence="2">cv. Heinz 1706</strain>
    </source>
</reference>
<keyword evidence="3" id="KW-1185">Reference proteome</keyword>
<accession>A0A3Q7HN08</accession>